<evidence type="ECO:0000256" key="1">
    <source>
        <dbReference type="ARBA" id="ARBA00007118"/>
    </source>
</evidence>
<comment type="similarity">
    <text evidence="1">Belongs to the nitroreductase family.</text>
</comment>
<dbReference type="EMBL" id="CP027541">
    <property type="protein sequence ID" value="AWT57092.1"/>
    <property type="molecule type" value="Genomic_DNA"/>
</dbReference>
<dbReference type="CDD" id="cd02138">
    <property type="entry name" value="TdsD-like"/>
    <property type="match status" value="1"/>
</dbReference>
<feature type="domain" description="Nitroreductase" evidence="3">
    <location>
        <begin position="42"/>
        <end position="190"/>
    </location>
</feature>
<dbReference type="InterPro" id="IPR000415">
    <property type="entry name" value="Nitroreductase-like"/>
</dbReference>
<dbReference type="Gene3D" id="3.40.109.10">
    <property type="entry name" value="NADH Oxidase"/>
    <property type="match status" value="1"/>
</dbReference>
<sequence length="227" mass="23805">MSPNKDKGGAHLIFPAGNLADVTDAPSDRLANTSVPIHPPLAARWSPRAFDAAAIVTSEQLTAVLEAARWAATWGQRQPVRFIVGRRGGQTGADAADETFTTLAGLLKRGNSYAHAASALILVCADEGEDERTARYAAVDAGAAIAQLTIEAVSRGLIAHPMAGFDVDGARAAFGVPDGVRPFAVVALGHLGDYATADEAIAERDSRPRERLALEQVAFTGRWGNPL</sequence>
<dbReference type="AlphaFoldDB" id="A0A2U9PZ72"/>
<dbReference type="GO" id="GO:0016491">
    <property type="term" value="F:oxidoreductase activity"/>
    <property type="evidence" value="ECO:0007669"/>
    <property type="project" value="UniProtKB-KW"/>
</dbReference>
<gene>
    <name evidence="4" type="ORF">D806_061540</name>
</gene>
<proteinExistence type="inferred from homology"/>
<dbReference type="SUPFAM" id="SSF55469">
    <property type="entry name" value="FMN-dependent nitroreductase-like"/>
    <property type="match status" value="1"/>
</dbReference>
<organism evidence="4 5">
    <name type="scientific">Mycolicibacterium smegmatis (strain MKD8)</name>
    <name type="common">Mycobacterium smegmatis</name>
    <dbReference type="NCBI Taxonomy" id="1214915"/>
    <lineage>
        <taxon>Bacteria</taxon>
        <taxon>Bacillati</taxon>
        <taxon>Actinomycetota</taxon>
        <taxon>Actinomycetes</taxon>
        <taxon>Mycobacteriales</taxon>
        <taxon>Mycobacteriaceae</taxon>
        <taxon>Mycolicibacterium</taxon>
    </lineage>
</organism>
<evidence type="ECO:0000259" key="3">
    <source>
        <dbReference type="Pfam" id="PF00881"/>
    </source>
</evidence>
<name>A0A2U9PZ72_MYCSE</name>
<reference evidence="4 5" key="1">
    <citation type="journal article" date="2013" name="Genome Announc.">
        <title>Draft genome sequence of MKD8, a conjugal recipient Mycobacterium smegmatis strain.</title>
        <authorList>
            <person name="Gray T.A."/>
            <person name="Palumbo M.J."/>
            <person name="Derbyshire K.M."/>
        </authorList>
    </citation>
    <scope>NUCLEOTIDE SEQUENCE [LARGE SCALE GENOMIC DNA]</scope>
    <source>
        <strain evidence="4 5">MKD8</strain>
    </source>
</reference>
<evidence type="ECO:0000313" key="4">
    <source>
        <dbReference type="EMBL" id="AWT57092.1"/>
    </source>
</evidence>
<dbReference type="PANTHER" id="PTHR43673">
    <property type="entry name" value="NAD(P)H NITROREDUCTASE YDGI-RELATED"/>
    <property type="match status" value="1"/>
</dbReference>
<evidence type="ECO:0000256" key="2">
    <source>
        <dbReference type="ARBA" id="ARBA00023002"/>
    </source>
</evidence>
<evidence type="ECO:0000313" key="5">
    <source>
        <dbReference type="Proteomes" id="UP000011200"/>
    </source>
</evidence>
<dbReference type="PANTHER" id="PTHR43673:SF10">
    <property type="entry name" value="NADH DEHYDROGENASE_NAD(P)H NITROREDUCTASE XCC3605-RELATED"/>
    <property type="match status" value="1"/>
</dbReference>
<dbReference type="Pfam" id="PF00881">
    <property type="entry name" value="Nitroreductase"/>
    <property type="match status" value="1"/>
</dbReference>
<reference evidence="5" key="2">
    <citation type="submission" date="2018-03" db="EMBL/GenBank/DDBJ databases">
        <authorList>
            <person name="Derbyshire K."/>
            <person name="Gray T.A."/>
            <person name="Champion M."/>
        </authorList>
    </citation>
    <scope>NUCLEOTIDE SEQUENCE [LARGE SCALE GENOMIC DNA]</scope>
    <source>
        <strain evidence="5">MKD8</strain>
    </source>
</reference>
<dbReference type="InterPro" id="IPR029479">
    <property type="entry name" value="Nitroreductase"/>
</dbReference>
<accession>A0A2U9PZ72</accession>
<protein>
    <submittedName>
        <fullName evidence="4">Nitroreductase family protein</fullName>
    </submittedName>
</protein>
<keyword evidence="2" id="KW-0560">Oxidoreductase</keyword>
<dbReference type="Proteomes" id="UP000011200">
    <property type="component" value="Chromosome"/>
</dbReference>